<evidence type="ECO:0000313" key="3">
    <source>
        <dbReference type="Proteomes" id="UP000247772"/>
    </source>
</evidence>
<protein>
    <recommendedName>
        <fullName evidence="4">Fis family transcriptional regulator</fullName>
    </recommendedName>
</protein>
<feature type="region of interest" description="Disordered" evidence="1">
    <location>
        <begin position="1"/>
        <end position="21"/>
    </location>
</feature>
<proteinExistence type="predicted"/>
<dbReference type="Proteomes" id="UP000247772">
    <property type="component" value="Unassembled WGS sequence"/>
</dbReference>
<comment type="caution">
    <text evidence="2">The sequence shown here is derived from an EMBL/GenBank/DDBJ whole genome shotgun (WGS) entry which is preliminary data.</text>
</comment>
<feature type="compositionally biased region" description="Polar residues" evidence="1">
    <location>
        <begin position="1"/>
        <end position="14"/>
    </location>
</feature>
<evidence type="ECO:0000256" key="1">
    <source>
        <dbReference type="SAM" id="MobiDB-lite"/>
    </source>
</evidence>
<sequence length="153" mass="16441">MVRTIPFSQRSQTGRPRRSKSMLLPIPRAVANELALQVHLALAALRRGGTGDDARALLHAHVLAQSIAEAGYGVLEPEQVRAADAALIACFERGNTGGGWQLDEAGFEAVAQLVNVYDRQLQGAPLWALTEASERLERMGAGETSQQALRKSA</sequence>
<dbReference type="OrthoDB" id="9111521at2"/>
<dbReference type="AlphaFoldDB" id="A0A2U1AFL4"/>
<organism evidence="2 3">
    <name type="scientific">Paraburkholderia silvatlantica</name>
    <dbReference type="NCBI Taxonomy" id="321895"/>
    <lineage>
        <taxon>Bacteria</taxon>
        <taxon>Pseudomonadati</taxon>
        <taxon>Pseudomonadota</taxon>
        <taxon>Betaproteobacteria</taxon>
        <taxon>Burkholderiales</taxon>
        <taxon>Burkholderiaceae</taxon>
        <taxon>Paraburkholderia</taxon>
    </lineage>
</organism>
<evidence type="ECO:0008006" key="4">
    <source>
        <dbReference type="Google" id="ProtNLM"/>
    </source>
</evidence>
<dbReference type="EMBL" id="QJSQ01000002">
    <property type="protein sequence ID" value="PYE27320.1"/>
    <property type="molecule type" value="Genomic_DNA"/>
</dbReference>
<gene>
    <name evidence="2" type="ORF">C7410_1023</name>
</gene>
<reference evidence="2 3" key="1">
    <citation type="submission" date="2018-06" db="EMBL/GenBank/DDBJ databases">
        <title>Genomic Encyclopedia of Type Strains, Phase IV (KMG-V): Genome sequencing to study the core and pangenomes of soil and plant-associated prokaryotes.</title>
        <authorList>
            <person name="Whitman W."/>
        </authorList>
    </citation>
    <scope>NUCLEOTIDE SEQUENCE [LARGE SCALE GENOMIC DNA]</scope>
    <source>
        <strain evidence="2 3">SRCL-318</strain>
    </source>
</reference>
<evidence type="ECO:0000313" key="2">
    <source>
        <dbReference type="EMBL" id="PYE27320.1"/>
    </source>
</evidence>
<name>A0A2U1AFL4_9BURK</name>
<accession>A0A2U1AFL4</accession>